<evidence type="ECO:0000256" key="4">
    <source>
        <dbReference type="ARBA" id="ARBA00023002"/>
    </source>
</evidence>
<dbReference type="Proteomes" id="UP001479436">
    <property type="component" value="Unassembled WGS sequence"/>
</dbReference>
<reference evidence="6 7" key="1">
    <citation type="submission" date="2023-04" db="EMBL/GenBank/DDBJ databases">
        <title>Genome of Basidiobolus ranarum AG-B5.</title>
        <authorList>
            <person name="Stajich J.E."/>
            <person name="Carter-House D."/>
            <person name="Gryganskyi A."/>
        </authorList>
    </citation>
    <scope>NUCLEOTIDE SEQUENCE [LARGE SCALE GENOMIC DNA]</scope>
    <source>
        <strain evidence="6 7">AG-B5</strain>
    </source>
</reference>
<gene>
    <name evidence="6" type="ORF">K7432_002224</name>
</gene>
<evidence type="ECO:0000256" key="2">
    <source>
        <dbReference type="ARBA" id="ARBA00009760"/>
    </source>
</evidence>
<sequence length="263" mass="29400">MVRPLGNDIVFLTVSVGTTMLLSASVQAFSKYLAGKLDNVSGVTDSFSDSDFSFSDSDFSFTVLLDGKFETSYTEANNSPIIPTDTVKNTIYVLAKKSSNVQIIERFGYEIGQHFINRYSHVNDIHIKIIQHRGTRVDIDGQLHPHSFFRNGEDTRRVELLVSRSSNVTVESRLKHLLVLKSTGSNFINFHLCEHTTLQDAHDRIFSTSVDAKWTYSLDKSKIESILFDEITSGACEITLGIFATNDSTSVQATMYKMGERGC</sequence>
<keyword evidence="4 5" id="KW-0560">Oxidoreductase</keyword>
<dbReference type="Gene3D" id="3.10.270.10">
    <property type="entry name" value="Urate Oxidase"/>
    <property type="match status" value="1"/>
</dbReference>
<keyword evidence="3 5" id="KW-0659">Purine metabolism</keyword>
<comment type="function">
    <text evidence="5">Catalyzes the oxidation of uric acid to 5-hydroxyisourate, which is further processed to form (S)-allantoin.</text>
</comment>
<proteinExistence type="inferred from homology"/>
<dbReference type="SUPFAM" id="SSF55620">
    <property type="entry name" value="Tetrahydrobiopterin biosynthesis enzymes-like"/>
    <property type="match status" value="2"/>
</dbReference>
<organism evidence="6 7">
    <name type="scientific">Basidiobolus ranarum</name>
    <dbReference type="NCBI Taxonomy" id="34480"/>
    <lineage>
        <taxon>Eukaryota</taxon>
        <taxon>Fungi</taxon>
        <taxon>Fungi incertae sedis</taxon>
        <taxon>Zoopagomycota</taxon>
        <taxon>Entomophthoromycotina</taxon>
        <taxon>Basidiobolomycetes</taxon>
        <taxon>Basidiobolales</taxon>
        <taxon>Basidiobolaceae</taxon>
        <taxon>Basidiobolus</taxon>
    </lineage>
</organism>
<accession>A0ABR2X1V1</accession>
<dbReference type="PANTHER" id="PTHR42874:SF1">
    <property type="entry name" value="URICASE"/>
    <property type="match status" value="1"/>
</dbReference>
<evidence type="ECO:0000313" key="7">
    <source>
        <dbReference type="Proteomes" id="UP001479436"/>
    </source>
</evidence>
<comment type="pathway">
    <text evidence="1">Purine metabolism; urate degradation; (S)-allantoin from urate: step 1/3.</text>
</comment>
<comment type="catalytic activity">
    <reaction evidence="5">
        <text>urate + O2 + H2O = 5-hydroxyisourate + H2O2</text>
        <dbReference type="Rhea" id="RHEA:21368"/>
        <dbReference type="ChEBI" id="CHEBI:15377"/>
        <dbReference type="ChEBI" id="CHEBI:15379"/>
        <dbReference type="ChEBI" id="CHEBI:16240"/>
        <dbReference type="ChEBI" id="CHEBI:17775"/>
        <dbReference type="ChEBI" id="CHEBI:18072"/>
        <dbReference type="EC" id="1.7.3.3"/>
    </reaction>
</comment>
<protein>
    <recommendedName>
        <fullName evidence="5">Uricase</fullName>
        <ecNumber evidence="5">1.7.3.3</ecNumber>
    </recommendedName>
</protein>
<dbReference type="NCBIfam" id="TIGR03383">
    <property type="entry name" value="urate_oxi"/>
    <property type="match status" value="1"/>
</dbReference>
<keyword evidence="7" id="KW-1185">Reference proteome</keyword>
<evidence type="ECO:0000256" key="1">
    <source>
        <dbReference type="ARBA" id="ARBA00004831"/>
    </source>
</evidence>
<dbReference type="EC" id="1.7.3.3" evidence="5"/>
<dbReference type="Pfam" id="PF01014">
    <property type="entry name" value="Uricase"/>
    <property type="match status" value="2"/>
</dbReference>
<dbReference type="PRINTS" id="PR00093">
    <property type="entry name" value="URICASE"/>
</dbReference>
<evidence type="ECO:0000313" key="6">
    <source>
        <dbReference type="EMBL" id="KAK9767749.1"/>
    </source>
</evidence>
<dbReference type="PANTHER" id="PTHR42874">
    <property type="entry name" value="URICASE"/>
    <property type="match status" value="1"/>
</dbReference>
<comment type="similarity">
    <text evidence="2 5">Belongs to the uricase family.</text>
</comment>
<evidence type="ECO:0000256" key="5">
    <source>
        <dbReference type="RuleBase" id="RU004455"/>
    </source>
</evidence>
<evidence type="ECO:0000256" key="3">
    <source>
        <dbReference type="ARBA" id="ARBA00022631"/>
    </source>
</evidence>
<dbReference type="InterPro" id="IPR002042">
    <property type="entry name" value="Uricase"/>
</dbReference>
<dbReference type="EMBL" id="JASJQH010000057">
    <property type="protein sequence ID" value="KAK9767749.1"/>
    <property type="molecule type" value="Genomic_DNA"/>
</dbReference>
<comment type="caution">
    <text evidence="6">The sequence shown here is derived from an EMBL/GenBank/DDBJ whole genome shotgun (WGS) entry which is preliminary data.</text>
</comment>
<name>A0ABR2X1V1_9FUNG</name>